<dbReference type="CDD" id="cd06558">
    <property type="entry name" value="crotonase-like"/>
    <property type="match status" value="1"/>
</dbReference>
<dbReference type="InterPro" id="IPR008927">
    <property type="entry name" value="6-PGluconate_DH-like_C_sf"/>
</dbReference>
<dbReference type="InterPro" id="IPR006176">
    <property type="entry name" value="3-OHacyl-CoA_DH_NAD-bd"/>
</dbReference>
<keyword evidence="6" id="KW-0442">Lipid degradation</keyword>
<evidence type="ECO:0000259" key="13">
    <source>
        <dbReference type="Pfam" id="PF00725"/>
    </source>
</evidence>
<dbReference type="Pfam" id="PF00378">
    <property type="entry name" value="ECH_1"/>
    <property type="match status" value="1"/>
</dbReference>
<dbReference type="GO" id="GO:0070403">
    <property type="term" value="F:NAD+ binding"/>
    <property type="evidence" value="ECO:0007669"/>
    <property type="project" value="InterPro"/>
</dbReference>
<evidence type="ECO:0000259" key="14">
    <source>
        <dbReference type="Pfam" id="PF02737"/>
    </source>
</evidence>
<name>A0A2W5QJX0_9SPHN</name>
<comment type="catalytic activity">
    <reaction evidence="12">
        <text>a (3S)-3-hydroxyacyl-CoA + NAD(+) = a 3-oxoacyl-CoA + NADH + H(+)</text>
        <dbReference type="Rhea" id="RHEA:22432"/>
        <dbReference type="ChEBI" id="CHEBI:15378"/>
        <dbReference type="ChEBI" id="CHEBI:57318"/>
        <dbReference type="ChEBI" id="CHEBI:57540"/>
        <dbReference type="ChEBI" id="CHEBI:57945"/>
        <dbReference type="ChEBI" id="CHEBI:90726"/>
        <dbReference type="EC" id="1.1.1.35"/>
    </reaction>
</comment>
<comment type="caution">
    <text evidence="15">The sequence shown here is derived from an EMBL/GenBank/DDBJ whole genome shotgun (WGS) entry which is preliminary data.</text>
</comment>
<dbReference type="Pfam" id="PF02737">
    <property type="entry name" value="3HCDH_N"/>
    <property type="match status" value="1"/>
</dbReference>
<dbReference type="InterPro" id="IPR029045">
    <property type="entry name" value="ClpP/crotonase-like_dom_sf"/>
</dbReference>
<keyword evidence="7" id="KW-0560">Oxidoreductase</keyword>
<comment type="similarity">
    <text evidence="3">In the N-terminal section; belongs to the enoyl-CoA hydratase/isomerase family.</text>
</comment>
<keyword evidence="9" id="KW-0443">Lipid metabolism</keyword>
<accession>A0A2W5QJX0</accession>
<comment type="similarity">
    <text evidence="2">In the central section; belongs to the 3-hydroxyacyl-CoA dehydrogenase family.</text>
</comment>
<organism evidence="15 16">
    <name type="scientific">Novosphingobium pentaromativorans</name>
    <dbReference type="NCBI Taxonomy" id="205844"/>
    <lineage>
        <taxon>Bacteria</taxon>
        <taxon>Pseudomonadati</taxon>
        <taxon>Pseudomonadota</taxon>
        <taxon>Alphaproteobacteria</taxon>
        <taxon>Sphingomonadales</taxon>
        <taxon>Sphingomonadaceae</taxon>
        <taxon>Novosphingobium</taxon>
    </lineage>
</organism>
<reference evidence="15 16" key="1">
    <citation type="submission" date="2017-08" db="EMBL/GenBank/DDBJ databases">
        <title>Infants hospitalized years apart are colonized by the same room-sourced microbial strains.</title>
        <authorList>
            <person name="Brooks B."/>
            <person name="Olm M.R."/>
            <person name="Firek B.A."/>
            <person name="Baker R."/>
            <person name="Thomas B.C."/>
            <person name="Morowitz M.J."/>
            <person name="Banfield J.F."/>
        </authorList>
    </citation>
    <scope>NUCLEOTIDE SEQUENCE [LARGE SCALE GENOMIC DNA]</scope>
    <source>
        <strain evidence="15">S2_005_002_R2_33</strain>
    </source>
</reference>
<sequence>MQDPVWAYLEPRDLSLGPVPHVPIEGVPTEGMRHWTYTRDAAGVAWAVLDKQDASTNTLSQEVIEELAQILDKVDERAPKALVIRSAKREGFLAGADIAEFRGVTDEAAIRRRIEAAHGVVDRLAALTIPTIAVMHGYAMGGGLEIALACTQRIAVDGTRFGFPEVQLGLHPGLGGTARFTHLCDPIKAMSFMLTGKSIHDRQAKAMGLVDALVPERHVQAAVDAAVSGALPQPRQGFVDRIKDSAPARRMAARQMRAEAEQQAPSAHYPAPHALIDLWEEHGGDFEAMKRAEIASFARLMLTDTAQNLIRMFFLRQKLKDLSHADAPEAAHVHVIGAGAMGGDIAAWCAWKGLRASLSDVKAEAIGRAVDRAAKLYEKIAHGDRLKIRDALDRLIPDPQGHGIARADIVIEAAPEKIDLKRKLYAEAEPRMKGGAILASNTSSIPLAQLREGLARPERFVGIHFFNPVSRLDLVEVIAHGGLSAEAEGIARAFVGRIGKLPAPARSEPGFIVNRILTPYLAEAMVLMDEGLAPETIDRAATDFGMPMGALELADQVGLDVALDVAEMLKRDLGWPLPDAPAWLREKVEAGDLGRKSGKGIYLWKDGKAVKEKAEAPDPELADRLILPMANTAVAVLREGVSEDAEVIDAAMIFGTGFAPFRGGPLHYAQARGVDDVVAALSRLAERHGARFEPDAGWELLR</sequence>
<evidence type="ECO:0000256" key="7">
    <source>
        <dbReference type="ARBA" id="ARBA00023002"/>
    </source>
</evidence>
<evidence type="ECO:0000256" key="10">
    <source>
        <dbReference type="ARBA" id="ARBA00023239"/>
    </source>
</evidence>
<dbReference type="GO" id="GO:0016509">
    <property type="term" value="F:long-chain (3S)-3-hydroxyacyl-CoA dehydrogenase (NAD+) activity"/>
    <property type="evidence" value="ECO:0007669"/>
    <property type="project" value="TreeGrafter"/>
</dbReference>
<evidence type="ECO:0000256" key="3">
    <source>
        <dbReference type="ARBA" id="ARBA00008750"/>
    </source>
</evidence>
<dbReference type="SUPFAM" id="SSF51735">
    <property type="entry name" value="NAD(P)-binding Rossmann-fold domains"/>
    <property type="match status" value="1"/>
</dbReference>
<dbReference type="Gene3D" id="1.10.1040.50">
    <property type="match status" value="1"/>
</dbReference>
<dbReference type="Proteomes" id="UP000249082">
    <property type="component" value="Unassembled WGS sequence"/>
</dbReference>
<dbReference type="SUPFAM" id="SSF52096">
    <property type="entry name" value="ClpP/crotonase"/>
    <property type="match status" value="1"/>
</dbReference>
<keyword evidence="8" id="KW-0520">NAD</keyword>
<dbReference type="GO" id="GO:0004300">
    <property type="term" value="F:enoyl-CoA hydratase activity"/>
    <property type="evidence" value="ECO:0007669"/>
    <property type="project" value="UniProtKB-EC"/>
</dbReference>
<comment type="pathway">
    <text evidence="1">Lipid metabolism; fatty acid beta-oxidation.</text>
</comment>
<evidence type="ECO:0000256" key="2">
    <source>
        <dbReference type="ARBA" id="ARBA00007005"/>
    </source>
</evidence>
<evidence type="ECO:0000256" key="4">
    <source>
        <dbReference type="ARBA" id="ARBA00012076"/>
    </source>
</evidence>
<dbReference type="InterPro" id="IPR006108">
    <property type="entry name" value="3HC_DH_C"/>
</dbReference>
<dbReference type="SUPFAM" id="SSF48179">
    <property type="entry name" value="6-phosphogluconate dehydrogenase C-terminal domain-like"/>
    <property type="match status" value="2"/>
</dbReference>
<dbReference type="Gene3D" id="3.90.226.10">
    <property type="entry name" value="2-enoyl-CoA Hydratase, Chain A, domain 1"/>
    <property type="match status" value="1"/>
</dbReference>
<evidence type="ECO:0000313" key="15">
    <source>
        <dbReference type="EMBL" id="PZQ51770.1"/>
    </source>
</evidence>
<dbReference type="PANTHER" id="PTHR43612">
    <property type="entry name" value="TRIFUNCTIONAL ENZYME SUBUNIT ALPHA"/>
    <property type="match status" value="1"/>
</dbReference>
<evidence type="ECO:0000256" key="1">
    <source>
        <dbReference type="ARBA" id="ARBA00005005"/>
    </source>
</evidence>
<dbReference type="GO" id="GO:0006635">
    <property type="term" value="P:fatty acid beta-oxidation"/>
    <property type="evidence" value="ECO:0007669"/>
    <property type="project" value="UniProtKB-UniPathway"/>
</dbReference>
<dbReference type="PROSITE" id="PS00067">
    <property type="entry name" value="3HCDH"/>
    <property type="match status" value="1"/>
</dbReference>
<dbReference type="Pfam" id="PF00725">
    <property type="entry name" value="3HCDH"/>
    <property type="match status" value="1"/>
</dbReference>
<keyword evidence="11" id="KW-0511">Multifunctional enzyme</keyword>
<dbReference type="InterPro" id="IPR006180">
    <property type="entry name" value="3-OHacyl-CoA_DH_CS"/>
</dbReference>
<evidence type="ECO:0000256" key="6">
    <source>
        <dbReference type="ARBA" id="ARBA00022963"/>
    </source>
</evidence>
<dbReference type="InterPro" id="IPR050136">
    <property type="entry name" value="FA_oxidation_alpha_subunit"/>
</dbReference>
<dbReference type="Gene3D" id="3.40.50.720">
    <property type="entry name" value="NAD(P)-binding Rossmann-like Domain"/>
    <property type="match status" value="1"/>
</dbReference>
<dbReference type="UniPathway" id="UPA00659"/>
<dbReference type="AlphaFoldDB" id="A0A2W5QJX0"/>
<proteinExistence type="inferred from homology"/>
<evidence type="ECO:0000256" key="9">
    <source>
        <dbReference type="ARBA" id="ARBA00023098"/>
    </source>
</evidence>
<evidence type="ECO:0000256" key="5">
    <source>
        <dbReference type="ARBA" id="ARBA00022832"/>
    </source>
</evidence>
<gene>
    <name evidence="15" type="ORF">DI555_20870</name>
</gene>
<protein>
    <recommendedName>
        <fullName evidence="4">enoyl-CoA hydratase</fullName>
        <ecNumber evidence="4">4.2.1.17</ecNumber>
    </recommendedName>
</protein>
<keyword evidence="10" id="KW-0456">Lyase</keyword>
<feature type="domain" description="3-hydroxyacyl-CoA dehydrogenase NAD binding" evidence="14">
    <location>
        <begin position="332"/>
        <end position="504"/>
    </location>
</feature>
<dbReference type="PANTHER" id="PTHR43612:SF3">
    <property type="entry name" value="TRIFUNCTIONAL ENZYME SUBUNIT ALPHA, MITOCHONDRIAL"/>
    <property type="match status" value="1"/>
</dbReference>
<dbReference type="EMBL" id="QFPX01000025">
    <property type="protein sequence ID" value="PZQ51770.1"/>
    <property type="molecule type" value="Genomic_DNA"/>
</dbReference>
<evidence type="ECO:0000256" key="12">
    <source>
        <dbReference type="ARBA" id="ARBA00049556"/>
    </source>
</evidence>
<dbReference type="InterPro" id="IPR036291">
    <property type="entry name" value="NAD(P)-bd_dom_sf"/>
</dbReference>
<keyword evidence="5" id="KW-0276">Fatty acid metabolism</keyword>
<evidence type="ECO:0000313" key="16">
    <source>
        <dbReference type="Proteomes" id="UP000249082"/>
    </source>
</evidence>
<evidence type="ECO:0000256" key="11">
    <source>
        <dbReference type="ARBA" id="ARBA00023268"/>
    </source>
</evidence>
<dbReference type="InterPro" id="IPR001753">
    <property type="entry name" value="Enoyl-CoA_hydra/iso"/>
</dbReference>
<evidence type="ECO:0000256" key="8">
    <source>
        <dbReference type="ARBA" id="ARBA00023027"/>
    </source>
</evidence>
<dbReference type="EC" id="4.2.1.17" evidence="4"/>
<feature type="domain" description="3-hydroxyacyl-CoA dehydrogenase C-terminal" evidence="13">
    <location>
        <begin position="510"/>
        <end position="603"/>
    </location>
</feature>